<feature type="compositionally biased region" description="Polar residues" evidence="1">
    <location>
        <begin position="1"/>
        <end position="15"/>
    </location>
</feature>
<evidence type="ECO:0000313" key="2">
    <source>
        <dbReference type="EMBL" id="KIM73464.1"/>
    </source>
</evidence>
<reference evidence="2 3" key="1">
    <citation type="submission" date="2014-04" db="EMBL/GenBank/DDBJ databases">
        <authorList>
            <consortium name="DOE Joint Genome Institute"/>
            <person name="Kuo A."/>
            <person name="Tarkka M."/>
            <person name="Buscot F."/>
            <person name="Kohler A."/>
            <person name="Nagy L.G."/>
            <person name="Floudas D."/>
            <person name="Copeland A."/>
            <person name="Barry K.W."/>
            <person name="Cichocki N."/>
            <person name="Veneault-Fourrey C."/>
            <person name="LaButti K."/>
            <person name="Lindquist E.A."/>
            <person name="Lipzen A."/>
            <person name="Lundell T."/>
            <person name="Morin E."/>
            <person name="Murat C."/>
            <person name="Sun H."/>
            <person name="Tunlid A."/>
            <person name="Henrissat B."/>
            <person name="Grigoriev I.V."/>
            <person name="Hibbett D.S."/>
            <person name="Martin F."/>
            <person name="Nordberg H.P."/>
            <person name="Cantor M.N."/>
            <person name="Hua S.X."/>
        </authorList>
    </citation>
    <scope>NUCLEOTIDE SEQUENCE [LARGE SCALE GENOMIC DNA]</scope>
    <source>
        <strain evidence="2 3">F 1598</strain>
    </source>
</reference>
<dbReference type="EMBL" id="KN833081">
    <property type="protein sequence ID" value="KIM73464.1"/>
    <property type="molecule type" value="Genomic_DNA"/>
</dbReference>
<reference evidence="3" key="2">
    <citation type="submission" date="2015-01" db="EMBL/GenBank/DDBJ databases">
        <title>Evolutionary Origins and Diversification of the Mycorrhizal Mutualists.</title>
        <authorList>
            <consortium name="DOE Joint Genome Institute"/>
            <consortium name="Mycorrhizal Genomics Consortium"/>
            <person name="Kohler A."/>
            <person name="Kuo A."/>
            <person name="Nagy L.G."/>
            <person name="Floudas D."/>
            <person name="Copeland A."/>
            <person name="Barry K.W."/>
            <person name="Cichocki N."/>
            <person name="Veneault-Fourrey C."/>
            <person name="LaButti K."/>
            <person name="Lindquist E.A."/>
            <person name="Lipzen A."/>
            <person name="Lundell T."/>
            <person name="Morin E."/>
            <person name="Murat C."/>
            <person name="Riley R."/>
            <person name="Ohm R."/>
            <person name="Sun H."/>
            <person name="Tunlid A."/>
            <person name="Henrissat B."/>
            <person name="Grigoriev I.V."/>
            <person name="Hibbett D.S."/>
            <person name="Martin F."/>
        </authorList>
    </citation>
    <scope>NUCLEOTIDE SEQUENCE [LARGE SCALE GENOMIC DNA]</scope>
    <source>
        <strain evidence="3">F 1598</strain>
    </source>
</reference>
<protein>
    <submittedName>
        <fullName evidence="2">Uncharacterized protein</fullName>
    </submittedName>
</protein>
<gene>
    <name evidence="2" type="ORF">PILCRDRAFT_15205</name>
</gene>
<feature type="compositionally biased region" description="Low complexity" evidence="1">
    <location>
        <begin position="16"/>
        <end position="26"/>
    </location>
</feature>
<keyword evidence="3" id="KW-1185">Reference proteome</keyword>
<dbReference type="HOGENOM" id="CLU_696596_0_0_1"/>
<dbReference type="OrthoDB" id="2800503at2759"/>
<dbReference type="AlphaFoldDB" id="A0A0C3EZW0"/>
<evidence type="ECO:0000256" key="1">
    <source>
        <dbReference type="SAM" id="MobiDB-lite"/>
    </source>
</evidence>
<sequence>MATSDPDGSSDTVGNQSPSQGSSQLLSHNLRKSIPTSKEDTLRITSGTVNQLSKAKLHLVSKGYLAQGVEISFLGLSLILFQITTEAKLPLLADNIKSVAFLLEVLSIDSLSDHLTTSIESKLNVVIESLALTASNLDDQQQELQENTAGLVNAALQIAETTNNATLALSKVMGDIRHCLETMPQAPIHTLAPTSTVTSPLTPAAINNLDIDIALYVETSRSTSRHRDCITLPILSLLEGLLASLHLLDLVVVFVLVPDHIDIAGISPEPQSLHSLSELELVSKARLAYESIRLTDNLTPADLCFVGAKKLSAGNIVLDLNSPQAAMWLKQPDVRASFMQNFSAVSTFKDFEYQVLVEFIPITFSPDSQEALEHIKGDSGAQTGRLVWPEWAKPLE</sequence>
<evidence type="ECO:0000313" key="3">
    <source>
        <dbReference type="Proteomes" id="UP000054166"/>
    </source>
</evidence>
<name>A0A0C3EZW0_PILCF</name>
<organism evidence="2 3">
    <name type="scientific">Piloderma croceum (strain F 1598)</name>
    <dbReference type="NCBI Taxonomy" id="765440"/>
    <lineage>
        <taxon>Eukaryota</taxon>
        <taxon>Fungi</taxon>
        <taxon>Dikarya</taxon>
        <taxon>Basidiomycota</taxon>
        <taxon>Agaricomycotina</taxon>
        <taxon>Agaricomycetes</taxon>
        <taxon>Agaricomycetidae</taxon>
        <taxon>Atheliales</taxon>
        <taxon>Atheliaceae</taxon>
        <taxon>Piloderma</taxon>
    </lineage>
</organism>
<feature type="region of interest" description="Disordered" evidence="1">
    <location>
        <begin position="1"/>
        <end position="26"/>
    </location>
</feature>
<dbReference type="InParanoid" id="A0A0C3EZW0"/>
<dbReference type="Proteomes" id="UP000054166">
    <property type="component" value="Unassembled WGS sequence"/>
</dbReference>
<accession>A0A0C3EZW0</accession>
<proteinExistence type="predicted"/>